<proteinExistence type="predicted"/>
<name>A0A835C374_9POAL</name>
<dbReference type="Pfam" id="PF05383">
    <property type="entry name" value="La"/>
    <property type="match status" value="1"/>
</dbReference>
<organism evidence="5 6">
    <name type="scientific">Digitaria exilis</name>
    <dbReference type="NCBI Taxonomy" id="1010633"/>
    <lineage>
        <taxon>Eukaryota</taxon>
        <taxon>Viridiplantae</taxon>
        <taxon>Streptophyta</taxon>
        <taxon>Embryophyta</taxon>
        <taxon>Tracheophyta</taxon>
        <taxon>Spermatophyta</taxon>
        <taxon>Magnoliopsida</taxon>
        <taxon>Liliopsida</taxon>
        <taxon>Poales</taxon>
        <taxon>Poaceae</taxon>
        <taxon>PACMAD clade</taxon>
        <taxon>Panicoideae</taxon>
        <taxon>Panicodae</taxon>
        <taxon>Paniceae</taxon>
        <taxon>Anthephorinae</taxon>
        <taxon>Digitaria</taxon>
    </lineage>
</organism>
<dbReference type="Gene3D" id="1.10.10.10">
    <property type="entry name" value="Winged helix-like DNA-binding domain superfamily/Winged helix DNA-binding domain"/>
    <property type="match status" value="1"/>
</dbReference>
<keyword evidence="1 2" id="KW-0694">RNA-binding</keyword>
<evidence type="ECO:0000256" key="2">
    <source>
        <dbReference type="PROSITE-ProRule" id="PRU00332"/>
    </source>
</evidence>
<reference evidence="5" key="1">
    <citation type="submission" date="2020-07" db="EMBL/GenBank/DDBJ databases">
        <title>Genome sequence and genetic diversity analysis of an under-domesticated orphan crop, white fonio (Digitaria exilis).</title>
        <authorList>
            <person name="Bennetzen J.L."/>
            <person name="Chen S."/>
            <person name="Ma X."/>
            <person name="Wang X."/>
            <person name="Yssel A.E.J."/>
            <person name="Chaluvadi S.R."/>
            <person name="Johnson M."/>
            <person name="Gangashetty P."/>
            <person name="Hamidou F."/>
            <person name="Sanogo M.D."/>
            <person name="Zwaenepoel A."/>
            <person name="Wallace J."/>
            <person name="Van De Peer Y."/>
            <person name="Van Deynze A."/>
        </authorList>
    </citation>
    <scope>NUCLEOTIDE SEQUENCE</scope>
    <source>
        <tissue evidence="5">Leaves</tissue>
    </source>
</reference>
<evidence type="ECO:0000259" key="4">
    <source>
        <dbReference type="PROSITE" id="PS50961"/>
    </source>
</evidence>
<dbReference type="InterPro" id="IPR036390">
    <property type="entry name" value="WH_DNA-bd_sf"/>
</dbReference>
<accession>A0A835C374</accession>
<sequence>MATSADPHAAVAGAGTPPSARSPVAAKKAGAAVAAWKLPGAAAVPAAVVVESPIIDSESWPALPGLASPPPLAAGPAAKASPKAASPVSTGAVISPVSLGDSGAPDANPANGGPPVRSPVARRALVMPAADGPEKNVPAPELSPVYMPNARSNGGDPHHQNGRFGSHPHGRGGGYGGGNRRGNGGGGGRRGNDHHGGFDGPRRGGGRRDGHGPLHQQRGHQPTYIRPPPALAVVAGAPPPPPPFVSPATPQTPPYGTPMGFPADIAPHVYYFAAPHPEGIQGLPFVSHPASPQAILIDPLRKELLRQIEYYFSDGNLCKDIFLRQRMDDQGWVPLALIAGFPQVKKMTDNIQCILETVMMSTVVEVQGGKLRRRGTWENWLLPKPNYSTGSSSGSLSPVTSNIDLLASQLHSVGLEGAPYHANMQGMPGEALLTRSVTSVSLGHAPNLSGLHNNGSGPLFGAKAARNLLRSDTF</sequence>
<dbReference type="InterPro" id="IPR006630">
    <property type="entry name" value="La_HTH"/>
</dbReference>
<dbReference type="PROSITE" id="PS50961">
    <property type="entry name" value="HTH_LA"/>
    <property type="match status" value="1"/>
</dbReference>
<dbReference type="InterPro" id="IPR045180">
    <property type="entry name" value="La_dom_prot"/>
</dbReference>
<feature type="region of interest" description="Disordered" evidence="3">
    <location>
        <begin position="1"/>
        <end position="26"/>
    </location>
</feature>
<feature type="domain" description="HTH La-type RNA-binding" evidence="4">
    <location>
        <begin position="294"/>
        <end position="383"/>
    </location>
</feature>
<evidence type="ECO:0000256" key="1">
    <source>
        <dbReference type="ARBA" id="ARBA00022884"/>
    </source>
</evidence>
<feature type="compositionally biased region" description="Low complexity" evidence="3">
    <location>
        <begin position="103"/>
        <end position="115"/>
    </location>
</feature>
<dbReference type="GO" id="GO:0005737">
    <property type="term" value="C:cytoplasm"/>
    <property type="evidence" value="ECO:0007669"/>
    <property type="project" value="UniProtKB-ARBA"/>
</dbReference>
<dbReference type="CDD" id="cd07323">
    <property type="entry name" value="LAM"/>
    <property type="match status" value="1"/>
</dbReference>
<dbReference type="EMBL" id="JACEFO010001696">
    <property type="protein sequence ID" value="KAF8720393.1"/>
    <property type="molecule type" value="Genomic_DNA"/>
</dbReference>
<dbReference type="SMART" id="SM00715">
    <property type="entry name" value="LA"/>
    <property type="match status" value="1"/>
</dbReference>
<feature type="region of interest" description="Disordered" evidence="3">
    <location>
        <begin position="59"/>
        <end position="232"/>
    </location>
</feature>
<dbReference type="InterPro" id="IPR036388">
    <property type="entry name" value="WH-like_DNA-bd_sf"/>
</dbReference>
<feature type="compositionally biased region" description="Gly residues" evidence="3">
    <location>
        <begin position="171"/>
        <end position="189"/>
    </location>
</feature>
<dbReference type="GO" id="GO:0003723">
    <property type="term" value="F:RNA binding"/>
    <property type="evidence" value="ECO:0007669"/>
    <property type="project" value="UniProtKB-UniRule"/>
</dbReference>
<keyword evidence="6" id="KW-1185">Reference proteome</keyword>
<gene>
    <name evidence="5" type="ORF">HU200_023896</name>
</gene>
<dbReference type="SUPFAM" id="SSF46785">
    <property type="entry name" value="Winged helix' DNA-binding domain"/>
    <property type="match status" value="1"/>
</dbReference>
<evidence type="ECO:0000313" key="6">
    <source>
        <dbReference type="Proteomes" id="UP000636709"/>
    </source>
</evidence>
<evidence type="ECO:0000313" key="5">
    <source>
        <dbReference type="EMBL" id="KAF8720393.1"/>
    </source>
</evidence>
<dbReference type="PANTHER" id="PTHR22792">
    <property type="entry name" value="LUPUS LA PROTEIN-RELATED"/>
    <property type="match status" value="1"/>
</dbReference>
<dbReference type="Proteomes" id="UP000636709">
    <property type="component" value="Unassembled WGS sequence"/>
</dbReference>
<evidence type="ECO:0000256" key="3">
    <source>
        <dbReference type="SAM" id="MobiDB-lite"/>
    </source>
</evidence>
<feature type="compositionally biased region" description="Basic and acidic residues" evidence="3">
    <location>
        <begin position="190"/>
        <end position="212"/>
    </location>
</feature>
<comment type="caution">
    <text evidence="5">The sequence shown here is derived from an EMBL/GenBank/DDBJ whole genome shotgun (WGS) entry which is preliminary data.</text>
</comment>
<dbReference type="AlphaFoldDB" id="A0A835C374"/>
<protein>
    <recommendedName>
        <fullName evidence="4">HTH La-type RNA-binding domain-containing protein</fullName>
    </recommendedName>
</protein>
<feature type="compositionally biased region" description="Low complexity" evidence="3">
    <location>
        <begin position="74"/>
        <end position="87"/>
    </location>
</feature>
<dbReference type="OrthoDB" id="340227at2759"/>
<dbReference type="PANTHER" id="PTHR22792:SF132">
    <property type="entry name" value="LA-RELATED PROTEIN 1"/>
    <property type="match status" value="1"/>
</dbReference>